<dbReference type="RefSeq" id="WP_065295692.1">
    <property type="nucleotide sequence ID" value="NZ_CAUUMV010000003.1"/>
</dbReference>
<accession>A0AAP7GXL3</accession>
<evidence type="ECO:0000256" key="1">
    <source>
        <dbReference type="SAM" id="Phobius"/>
    </source>
</evidence>
<dbReference type="InterPro" id="IPR007313">
    <property type="entry name" value="FxsA"/>
</dbReference>
<reference evidence="2 3" key="1">
    <citation type="submission" date="2016-06" db="EMBL/GenBank/DDBJ databases">
        <title>Simultaneous identification of Haemophilus influenzae and Haemophilus haemolyticus using TaqMan real-time PCR.</title>
        <authorList>
            <person name="Price E.P."/>
            <person name="Sarovich D.S."/>
            <person name="Harris T."/>
            <person name="Spargo J.C."/>
            <person name="Nosworthy E."/>
            <person name="Beissbarth J."/>
            <person name="Smith-Vaughan H."/>
        </authorList>
    </citation>
    <scope>NUCLEOTIDE SEQUENCE [LARGE SCALE GENOMIC DNA]</scope>
    <source>
        <strain evidence="2 3">ATCC 7901</strain>
    </source>
</reference>
<keyword evidence="1" id="KW-0472">Membrane</keyword>
<proteinExistence type="predicted"/>
<dbReference type="GO" id="GO:0016020">
    <property type="term" value="C:membrane"/>
    <property type="evidence" value="ECO:0007669"/>
    <property type="project" value="InterPro"/>
</dbReference>
<feature type="transmembrane region" description="Helical" evidence="1">
    <location>
        <begin position="31"/>
        <end position="56"/>
    </location>
</feature>
<gene>
    <name evidence="2" type="ORF">BBB52_08805</name>
</gene>
<dbReference type="Proteomes" id="UP000092746">
    <property type="component" value="Unassembled WGS sequence"/>
</dbReference>
<dbReference type="PANTHER" id="PTHR35335:SF1">
    <property type="entry name" value="UPF0716 PROTEIN FXSA"/>
    <property type="match status" value="1"/>
</dbReference>
<dbReference type="PANTHER" id="PTHR35335">
    <property type="entry name" value="UPF0716 PROTEIN FXSA"/>
    <property type="match status" value="1"/>
</dbReference>
<keyword evidence="1" id="KW-1133">Transmembrane helix</keyword>
<organism evidence="2 3">
    <name type="scientific">Aggregatibacter aphrophilus</name>
    <name type="common">Haemophilus aphrophilus</name>
    <dbReference type="NCBI Taxonomy" id="732"/>
    <lineage>
        <taxon>Bacteria</taxon>
        <taxon>Pseudomonadati</taxon>
        <taxon>Pseudomonadota</taxon>
        <taxon>Gammaproteobacteria</taxon>
        <taxon>Pasteurellales</taxon>
        <taxon>Pasteurellaceae</taxon>
        <taxon>Aggregatibacter</taxon>
    </lineage>
</organism>
<feature type="transmembrane region" description="Helical" evidence="1">
    <location>
        <begin position="6"/>
        <end position="24"/>
    </location>
</feature>
<feature type="transmembrane region" description="Helical" evidence="1">
    <location>
        <begin position="76"/>
        <end position="101"/>
    </location>
</feature>
<evidence type="ECO:0000313" key="3">
    <source>
        <dbReference type="Proteomes" id="UP000092746"/>
    </source>
</evidence>
<dbReference type="Pfam" id="PF04186">
    <property type="entry name" value="FxsA"/>
    <property type="match status" value="1"/>
</dbReference>
<comment type="caution">
    <text evidence="2">The sequence shown here is derived from an EMBL/GenBank/DDBJ whole genome shotgun (WGS) entry which is preliminary data.</text>
</comment>
<dbReference type="GeneID" id="48247063"/>
<name>A0AAP7GXL3_AGGAP</name>
<evidence type="ECO:0000313" key="2">
    <source>
        <dbReference type="EMBL" id="OBY50463.1"/>
    </source>
</evidence>
<keyword evidence="1" id="KW-0812">Transmembrane</keyword>
<protein>
    <submittedName>
        <fullName evidence="2">Membrane protein FxsA</fullName>
    </submittedName>
</protein>
<sequence>MPFIIFIFAAFLFIYVELSLLVWVGSQLGIIMLILLLIGSSMLGIVLIRARGWFMLTNTRKQLAQGEIPTETLFKSAIWFIAGVLFVIPGFVTDILACILLSPLGSQLLKRFFSNKIMLFRQNMFKTDRTFYNQHSYHGKDDDIIDAEFEKEVDEHKRLK</sequence>
<dbReference type="EMBL" id="MAQE01000016">
    <property type="protein sequence ID" value="OBY50463.1"/>
    <property type="molecule type" value="Genomic_DNA"/>
</dbReference>
<dbReference type="AlphaFoldDB" id="A0AAP7GXL3"/>
<dbReference type="NCBIfam" id="NF008528">
    <property type="entry name" value="PRK11463.1-2"/>
    <property type="match status" value="1"/>
</dbReference>